<gene>
    <name evidence="1" type="ORF">SLEP1_g44455</name>
</gene>
<reference evidence="1 2" key="1">
    <citation type="journal article" date="2021" name="Commun. Biol.">
        <title>The genome of Shorea leprosula (Dipterocarpaceae) highlights the ecological relevance of drought in aseasonal tropical rainforests.</title>
        <authorList>
            <person name="Ng K.K.S."/>
            <person name="Kobayashi M.J."/>
            <person name="Fawcett J.A."/>
            <person name="Hatakeyama M."/>
            <person name="Paape T."/>
            <person name="Ng C.H."/>
            <person name="Ang C.C."/>
            <person name="Tnah L.H."/>
            <person name="Lee C.T."/>
            <person name="Nishiyama T."/>
            <person name="Sese J."/>
            <person name="O'Brien M.J."/>
            <person name="Copetti D."/>
            <person name="Mohd Noor M.I."/>
            <person name="Ong R.C."/>
            <person name="Putra M."/>
            <person name="Sireger I.Z."/>
            <person name="Indrioko S."/>
            <person name="Kosugi Y."/>
            <person name="Izuno A."/>
            <person name="Isagi Y."/>
            <person name="Lee S.L."/>
            <person name="Shimizu K.K."/>
        </authorList>
    </citation>
    <scope>NUCLEOTIDE SEQUENCE [LARGE SCALE GENOMIC DNA]</scope>
    <source>
        <strain evidence="1">214</strain>
    </source>
</reference>
<protein>
    <submittedName>
        <fullName evidence="1">Uncharacterized protein</fullName>
    </submittedName>
</protein>
<evidence type="ECO:0000313" key="1">
    <source>
        <dbReference type="EMBL" id="GKV36309.1"/>
    </source>
</evidence>
<proteinExistence type="predicted"/>
<sequence>MQMIWAADFDESLAHNLEENCLGPSIIELSRDFGSEMKEEGTEYGNGSLKGTLQSNQGTEEHLIPDNDGIKSASTYHFCGLTRSFWSKNEHLLSCSIISTGNGDDELPVFCVAAVLIMNHHKIVKETHSIDDVIKIVNDELLKICVKICLRTAIKMQKKYFSKLIKIQRSTAPSSE</sequence>
<dbReference type="EMBL" id="BPVZ01000115">
    <property type="protein sequence ID" value="GKV36309.1"/>
    <property type="molecule type" value="Genomic_DNA"/>
</dbReference>
<organism evidence="1 2">
    <name type="scientific">Rubroshorea leprosula</name>
    <dbReference type="NCBI Taxonomy" id="152421"/>
    <lineage>
        <taxon>Eukaryota</taxon>
        <taxon>Viridiplantae</taxon>
        <taxon>Streptophyta</taxon>
        <taxon>Embryophyta</taxon>
        <taxon>Tracheophyta</taxon>
        <taxon>Spermatophyta</taxon>
        <taxon>Magnoliopsida</taxon>
        <taxon>eudicotyledons</taxon>
        <taxon>Gunneridae</taxon>
        <taxon>Pentapetalae</taxon>
        <taxon>rosids</taxon>
        <taxon>malvids</taxon>
        <taxon>Malvales</taxon>
        <taxon>Dipterocarpaceae</taxon>
        <taxon>Rubroshorea</taxon>
    </lineage>
</organism>
<dbReference type="Proteomes" id="UP001054252">
    <property type="component" value="Unassembled WGS sequence"/>
</dbReference>
<keyword evidence="2" id="KW-1185">Reference proteome</keyword>
<comment type="caution">
    <text evidence="1">The sequence shown here is derived from an EMBL/GenBank/DDBJ whole genome shotgun (WGS) entry which is preliminary data.</text>
</comment>
<accession>A0AAV5LHC7</accession>
<dbReference type="SUPFAM" id="SSF47923">
    <property type="entry name" value="Ypt/Rab-GAP domain of gyp1p"/>
    <property type="match status" value="1"/>
</dbReference>
<evidence type="ECO:0000313" key="2">
    <source>
        <dbReference type="Proteomes" id="UP001054252"/>
    </source>
</evidence>
<name>A0AAV5LHC7_9ROSI</name>
<dbReference type="InterPro" id="IPR035969">
    <property type="entry name" value="Rab-GAP_TBC_sf"/>
</dbReference>
<dbReference type="AlphaFoldDB" id="A0AAV5LHC7"/>